<name>A0A1W1YXY2_9HYPH</name>
<keyword evidence="2" id="KW-0812">Transmembrane</keyword>
<accession>A0A1W1YXY2</accession>
<dbReference type="Proteomes" id="UP000192656">
    <property type="component" value="Unassembled WGS sequence"/>
</dbReference>
<proteinExistence type="predicted"/>
<evidence type="ECO:0000313" key="5">
    <source>
        <dbReference type="EMBL" id="SMC41059.1"/>
    </source>
</evidence>
<dbReference type="SUPFAM" id="SSF55073">
    <property type="entry name" value="Nucleotide cyclase"/>
    <property type="match status" value="1"/>
</dbReference>
<evidence type="ECO:0000259" key="4">
    <source>
        <dbReference type="PROSITE" id="PS50887"/>
    </source>
</evidence>
<dbReference type="Pfam" id="PF00990">
    <property type="entry name" value="GGDEF"/>
    <property type="match status" value="1"/>
</dbReference>
<dbReference type="CDD" id="cd01948">
    <property type="entry name" value="EAL"/>
    <property type="match status" value="1"/>
</dbReference>
<dbReference type="PROSITE" id="PS50883">
    <property type="entry name" value="EAL"/>
    <property type="match status" value="1"/>
</dbReference>
<feature type="domain" description="EAL" evidence="3">
    <location>
        <begin position="380"/>
        <end position="631"/>
    </location>
</feature>
<feature type="domain" description="GGDEF" evidence="4">
    <location>
        <begin position="238"/>
        <end position="371"/>
    </location>
</feature>
<dbReference type="PANTHER" id="PTHR44757">
    <property type="entry name" value="DIGUANYLATE CYCLASE DGCP"/>
    <property type="match status" value="1"/>
</dbReference>
<dbReference type="InterPro" id="IPR000160">
    <property type="entry name" value="GGDEF_dom"/>
</dbReference>
<dbReference type="SMART" id="SM00267">
    <property type="entry name" value="GGDEF"/>
    <property type="match status" value="1"/>
</dbReference>
<dbReference type="SUPFAM" id="SSF141868">
    <property type="entry name" value="EAL domain-like"/>
    <property type="match status" value="1"/>
</dbReference>
<dbReference type="NCBIfam" id="TIGR00254">
    <property type="entry name" value="GGDEF"/>
    <property type="match status" value="1"/>
</dbReference>
<gene>
    <name evidence="5" type="ORF">SAMN06297251_10279</name>
</gene>
<feature type="region of interest" description="Disordered" evidence="1">
    <location>
        <begin position="633"/>
        <end position="653"/>
    </location>
</feature>
<dbReference type="CDD" id="cd01949">
    <property type="entry name" value="GGDEF"/>
    <property type="match status" value="1"/>
</dbReference>
<dbReference type="PROSITE" id="PS50887">
    <property type="entry name" value="GGDEF"/>
    <property type="match status" value="1"/>
</dbReference>
<dbReference type="InterPro" id="IPR035919">
    <property type="entry name" value="EAL_sf"/>
</dbReference>
<evidence type="ECO:0000313" key="6">
    <source>
        <dbReference type="Proteomes" id="UP000192656"/>
    </source>
</evidence>
<sequence length="653" mass="72972">MGGGLAIAGFVVASALLVGNKAIGDIVETELRGRSDSFADVLLTEPDAIDSLLTGISREAETEAKIRQVSNLAGIESFSIFDRNGQEIYKSRSDRYQWMIRDRPGGISTGDSLSPQMLDHTGQWQMVLDDGNSPVSVLQPLYRDGERIGFLSVVADVTADRSAYSNTLVKASAIIAAVLLLATGVPFLLFLRRRRILEEADARIEFLANHDNLTRLLNRRRMQEETDRHLQTARATRERMAYFFIDIDELAEINDRLGQANGDELLRGVARRLRAVCGPDDLAARVGPDDFTILRRRIISPDDAHAFARRLTSVVCAPLEIAGEPIAPRISVGCALAPLDGRNHTELVKHAEIAHLRHKSSKQDDLVLFEAWMDEEAHRRRQIEGVVRQAVENKGFELFYQPLIDGRSHRTIGFEALLRLRDADGNYISPTEFVPVAEARGYIKRIGTWVIREATRQVAEWPDPIFVSVNLSAVQFADGDLIKIVQTALDNAGVSGERLELEVVESLVLDRSDDILDQLRRLKALGASLAMDDFGTGYSSLSYLWRFPFNKLKIDQSFMFALARGEKRVEQLVGTIISMAHHMDMKVTTEGVELREQVEMLDRFGCDIIQGFYFGKPMCAADASQRLLSEMGQGRIKEQTPQRPRRQRSVSAA</sequence>
<keyword evidence="2" id="KW-0472">Membrane</keyword>
<dbReference type="InterPro" id="IPR001633">
    <property type="entry name" value="EAL_dom"/>
</dbReference>
<dbReference type="OrthoDB" id="9814202at2"/>
<dbReference type="STRING" id="937218.SAMN06297251_10279"/>
<keyword evidence="2" id="KW-1133">Transmembrane helix</keyword>
<evidence type="ECO:0000259" key="3">
    <source>
        <dbReference type="PROSITE" id="PS50883"/>
    </source>
</evidence>
<dbReference type="InterPro" id="IPR043128">
    <property type="entry name" value="Rev_trsase/Diguanyl_cyclase"/>
</dbReference>
<organism evidence="5 6">
    <name type="scientific">Fulvimarina manganoxydans</name>
    <dbReference type="NCBI Taxonomy" id="937218"/>
    <lineage>
        <taxon>Bacteria</taxon>
        <taxon>Pseudomonadati</taxon>
        <taxon>Pseudomonadota</taxon>
        <taxon>Alphaproteobacteria</taxon>
        <taxon>Hyphomicrobiales</taxon>
        <taxon>Aurantimonadaceae</taxon>
        <taxon>Fulvimarina</taxon>
    </lineage>
</organism>
<dbReference type="PANTHER" id="PTHR44757:SF2">
    <property type="entry name" value="BIOFILM ARCHITECTURE MAINTENANCE PROTEIN MBAA"/>
    <property type="match status" value="1"/>
</dbReference>
<dbReference type="SMART" id="SM00052">
    <property type="entry name" value="EAL"/>
    <property type="match status" value="1"/>
</dbReference>
<dbReference type="AlphaFoldDB" id="A0A1W1YXY2"/>
<dbReference type="InterPro" id="IPR052155">
    <property type="entry name" value="Biofilm_reg_signaling"/>
</dbReference>
<evidence type="ECO:0000256" key="1">
    <source>
        <dbReference type="SAM" id="MobiDB-lite"/>
    </source>
</evidence>
<feature type="compositionally biased region" description="Basic residues" evidence="1">
    <location>
        <begin position="643"/>
        <end position="653"/>
    </location>
</feature>
<evidence type="ECO:0000256" key="2">
    <source>
        <dbReference type="SAM" id="Phobius"/>
    </source>
</evidence>
<dbReference type="InterPro" id="IPR029787">
    <property type="entry name" value="Nucleotide_cyclase"/>
</dbReference>
<dbReference type="Gene3D" id="3.30.70.270">
    <property type="match status" value="1"/>
</dbReference>
<dbReference type="Gene3D" id="3.20.20.450">
    <property type="entry name" value="EAL domain"/>
    <property type="match status" value="1"/>
</dbReference>
<protein>
    <submittedName>
        <fullName evidence="5">Diguanylate cyclase (GGDEF) domain-containing protein</fullName>
    </submittedName>
</protein>
<dbReference type="EMBL" id="FWXR01000002">
    <property type="protein sequence ID" value="SMC41059.1"/>
    <property type="molecule type" value="Genomic_DNA"/>
</dbReference>
<dbReference type="Pfam" id="PF00563">
    <property type="entry name" value="EAL"/>
    <property type="match status" value="1"/>
</dbReference>
<keyword evidence="6" id="KW-1185">Reference proteome</keyword>
<reference evidence="5 6" key="1">
    <citation type="submission" date="2017-04" db="EMBL/GenBank/DDBJ databases">
        <authorList>
            <person name="Afonso C.L."/>
            <person name="Miller P.J."/>
            <person name="Scott M.A."/>
            <person name="Spackman E."/>
            <person name="Goraichik I."/>
            <person name="Dimitrov K.M."/>
            <person name="Suarez D.L."/>
            <person name="Swayne D.E."/>
        </authorList>
    </citation>
    <scope>NUCLEOTIDE SEQUENCE [LARGE SCALE GENOMIC DNA]</scope>
    <source>
        <strain evidence="5 6">CGMCC 1.10972</strain>
    </source>
</reference>
<feature type="transmembrane region" description="Helical" evidence="2">
    <location>
        <begin position="171"/>
        <end position="191"/>
    </location>
</feature>